<name>A0A0E9QDH4_ANGAN</name>
<protein>
    <submittedName>
        <fullName evidence="2">Uncharacterized protein</fullName>
    </submittedName>
</protein>
<keyword evidence="1" id="KW-0732">Signal</keyword>
<evidence type="ECO:0000313" key="2">
    <source>
        <dbReference type="EMBL" id="JAH14173.1"/>
    </source>
</evidence>
<feature type="signal peptide" evidence="1">
    <location>
        <begin position="1"/>
        <end position="20"/>
    </location>
</feature>
<evidence type="ECO:0000256" key="1">
    <source>
        <dbReference type="SAM" id="SignalP"/>
    </source>
</evidence>
<dbReference type="EMBL" id="GBXM01094404">
    <property type="protein sequence ID" value="JAH14173.1"/>
    <property type="molecule type" value="Transcribed_RNA"/>
</dbReference>
<proteinExistence type="predicted"/>
<feature type="chain" id="PRO_5002431351" evidence="1">
    <location>
        <begin position="21"/>
        <end position="40"/>
    </location>
</feature>
<dbReference type="AlphaFoldDB" id="A0A0E9QDH4"/>
<accession>A0A0E9QDH4</accession>
<reference evidence="2" key="1">
    <citation type="submission" date="2014-11" db="EMBL/GenBank/DDBJ databases">
        <authorList>
            <person name="Amaro Gonzalez C."/>
        </authorList>
    </citation>
    <scope>NUCLEOTIDE SEQUENCE</scope>
</reference>
<sequence length="40" mass="4486">MTAQPWPEALCFWLVRLVNAISQERLGINSNLAQPSTWSG</sequence>
<organism evidence="2">
    <name type="scientific">Anguilla anguilla</name>
    <name type="common">European freshwater eel</name>
    <name type="synonym">Muraena anguilla</name>
    <dbReference type="NCBI Taxonomy" id="7936"/>
    <lineage>
        <taxon>Eukaryota</taxon>
        <taxon>Metazoa</taxon>
        <taxon>Chordata</taxon>
        <taxon>Craniata</taxon>
        <taxon>Vertebrata</taxon>
        <taxon>Euteleostomi</taxon>
        <taxon>Actinopterygii</taxon>
        <taxon>Neopterygii</taxon>
        <taxon>Teleostei</taxon>
        <taxon>Anguilliformes</taxon>
        <taxon>Anguillidae</taxon>
        <taxon>Anguilla</taxon>
    </lineage>
</organism>
<reference evidence="2" key="2">
    <citation type="journal article" date="2015" name="Fish Shellfish Immunol.">
        <title>Early steps in the European eel (Anguilla anguilla)-Vibrio vulnificus interaction in the gills: Role of the RtxA13 toxin.</title>
        <authorList>
            <person name="Callol A."/>
            <person name="Pajuelo D."/>
            <person name="Ebbesson L."/>
            <person name="Teles M."/>
            <person name="MacKenzie S."/>
            <person name="Amaro C."/>
        </authorList>
    </citation>
    <scope>NUCLEOTIDE SEQUENCE</scope>
</reference>